<dbReference type="Gene3D" id="1.10.630.10">
    <property type="entry name" value="Cytochrome P450"/>
    <property type="match status" value="1"/>
</dbReference>
<dbReference type="PRINTS" id="PR00465">
    <property type="entry name" value="EP450IV"/>
</dbReference>
<dbReference type="InterPro" id="IPR002403">
    <property type="entry name" value="Cyt_P450_E_grp-IV"/>
</dbReference>
<proteinExistence type="inferred from homology"/>
<dbReference type="Proteomes" id="UP000613580">
    <property type="component" value="Unassembled WGS sequence"/>
</dbReference>
<evidence type="ECO:0000256" key="8">
    <source>
        <dbReference type="ARBA" id="ARBA00022989"/>
    </source>
</evidence>
<evidence type="ECO:0000256" key="9">
    <source>
        <dbReference type="ARBA" id="ARBA00023002"/>
    </source>
</evidence>
<keyword evidence="10 13" id="KW-0408">Iron</keyword>
<dbReference type="GO" id="GO:0016705">
    <property type="term" value="F:oxidoreductase activity, acting on paired donors, with incorporation or reduction of molecular oxygen"/>
    <property type="evidence" value="ECO:0007669"/>
    <property type="project" value="InterPro"/>
</dbReference>
<reference evidence="14" key="1">
    <citation type="submission" date="2020-05" db="EMBL/GenBank/DDBJ databases">
        <title>Mycena genomes resolve the evolution of fungal bioluminescence.</title>
        <authorList>
            <person name="Tsai I.J."/>
        </authorList>
    </citation>
    <scope>NUCLEOTIDE SEQUENCE</scope>
    <source>
        <strain evidence="14">110903Hualien_Pintung</strain>
    </source>
</reference>
<evidence type="ECO:0000256" key="10">
    <source>
        <dbReference type="ARBA" id="ARBA00023004"/>
    </source>
</evidence>
<evidence type="ECO:0000256" key="3">
    <source>
        <dbReference type="ARBA" id="ARBA00004721"/>
    </source>
</evidence>
<organism evidence="14 15">
    <name type="scientific">Mycena chlorophos</name>
    <name type="common">Agaric fungus</name>
    <name type="synonym">Agaricus chlorophos</name>
    <dbReference type="NCBI Taxonomy" id="658473"/>
    <lineage>
        <taxon>Eukaryota</taxon>
        <taxon>Fungi</taxon>
        <taxon>Dikarya</taxon>
        <taxon>Basidiomycota</taxon>
        <taxon>Agaricomycotina</taxon>
        <taxon>Agaricomycetes</taxon>
        <taxon>Agaricomycetidae</taxon>
        <taxon>Agaricales</taxon>
        <taxon>Marasmiineae</taxon>
        <taxon>Mycenaceae</taxon>
        <taxon>Mycena</taxon>
    </lineage>
</organism>
<evidence type="ECO:0000256" key="7">
    <source>
        <dbReference type="ARBA" id="ARBA00022723"/>
    </source>
</evidence>
<dbReference type="GO" id="GO:0005506">
    <property type="term" value="F:iron ion binding"/>
    <property type="evidence" value="ECO:0007669"/>
    <property type="project" value="InterPro"/>
</dbReference>
<comment type="pathway">
    <text evidence="3">Secondary metabolite biosynthesis; terpenoid biosynthesis.</text>
</comment>
<dbReference type="Pfam" id="PF00067">
    <property type="entry name" value="p450"/>
    <property type="match status" value="2"/>
</dbReference>
<evidence type="ECO:0000313" key="14">
    <source>
        <dbReference type="EMBL" id="KAF7302467.1"/>
    </source>
</evidence>
<evidence type="ECO:0000256" key="12">
    <source>
        <dbReference type="ARBA" id="ARBA00023136"/>
    </source>
</evidence>
<keyword evidence="9" id="KW-0560">Oxidoreductase</keyword>
<accession>A0A8H6SPD2</accession>
<keyword evidence="8" id="KW-1133">Transmembrane helix</keyword>
<dbReference type="PANTHER" id="PTHR24305:SF166">
    <property type="entry name" value="CYTOCHROME P450 12A4, MITOCHONDRIAL-RELATED"/>
    <property type="match status" value="1"/>
</dbReference>
<evidence type="ECO:0000256" key="4">
    <source>
        <dbReference type="ARBA" id="ARBA00010617"/>
    </source>
</evidence>
<dbReference type="InterPro" id="IPR001128">
    <property type="entry name" value="Cyt_P450"/>
</dbReference>
<evidence type="ECO:0000256" key="5">
    <source>
        <dbReference type="ARBA" id="ARBA00022617"/>
    </source>
</evidence>
<comment type="subcellular location">
    <subcellularLocation>
        <location evidence="2">Membrane</location>
    </subcellularLocation>
</comment>
<keyword evidence="6" id="KW-0812">Transmembrane</keyword>
<feature type="binding site" description="axial binding residue" evidence="13">
    <location>
        <position position="483"/>
    </location>
    <ligand>
        <name>heme</name>
        <dbReference type="ChEBI" id="CHEBI:30413"/>
    </ligand>
    <ligandPart>
        <name>Fe</name>
        <dbReference type="ChEBI" id="CHEBI:18248"/>
    </ligandPart>
</feature>
<dbReference type="PRINTS" id="PR00385">
    <property type="entry name" value="P450"/>
</dbReference>
<evidence type="ECO:0000256" key="6">
    <source>
        <dbReference type="ARBA" id="ARBA00022692"/>
    </source>
</evidence>
<dbReference type="PANTHER" id="PTHR24305">
    <property type="entry name" value="CYTOCHROME P450"/>
    <property type="match status" value="1"/>
</dbReference>
<dbReference type="AlphaFoldDB" id="A0A8H6SPD2"/>
<evidence type="ECO:0000256" key="11">
    <source>
        <dbReference type="ARBA" id="ARBA00023033"/>
    </source>
</evidence>
<protein>
    <submittedName>
        <fullName evidence="14">PAH-inducible cytochrome P450 monooxygenase</fullName>
    </submittedName>
</protein>
<comment type="similarity">
    <text evidence="4">Belongs to the cytochrome P450 family.</text>
</comment>
<evidence type="ECO:0000256" key="13">
    <source>
        <dbReference type="PIRSR" id="PIRSR602403-1"/>
    </source>
</evidence>
<dbReference type="OrthoDB" id="1470350at2759"/>
<evidence type="ECO:0000313" key="15">
    <source>
        <dbReference type="Proteomes" id="UP000613580"/>
    </source>
</evidence>
<evidence type="ECO:0000256" key="1">
    <source>
        <dbReference type="ARBA" id="ARBA00001971"/>
    </source>
</evidence>
<keyword evidence="15" id="KW-1185">Reference proteome</keyword>
<sequence length="544" mass="60234">MLKPQLDWSITVFLAGSLALVAFKLLTTPKSFVSRVPGPKSPSWLWGNMLQLVFPRVYGEFEYEWLKTFGSVYTFRGVLGETRLMVADPAALQHILNDRTFLRSPPQWQIGKLVFGEGSVYCAEGDNHRRLRGALSPGFSTSVIRNFVPIFTEIAQRIVHQWIQDSPSGGRVNVCDVIDRATLDIISEGASRLWVTLSTRSHIPNTLWRKATCTCCEIVFSIAGSSLFMEIFRAAGFDRSKYDLLAEVATPYIPTPLLRLFLYLPTTIFRALRSFCEITDHLSSTLMSEKADGSAEDMLGMLIKGMTGARQSKTTPAELAEQMRVILIAGQDTGSDTLAWCLHELSKDPEYQIKLREEVLSARNNTAKVDYDSLPLLNAFLKEVLRVYASGPYLERVASTDCVVPLSKSLVLTTGETVDKLVLRKGQYVALGVASYHRSEQLWGTDALDFKPSRWLSSTSPCTGPALGPYANLLTFSGGFRPCIGWRFAVLEMQVLLSEIVANFSVSPSLDPEDVVKPLYAGALVPITTKNKKGLVLNLQAIGP</sequence>
<evidence type="ECO:0000256" key="2">
    <source>
        <dbReference type="ARBA" id="ARBA00004370"/>
    </source>
</evidence>
<comment type="caution">
    <text evidence="14">The sequence shown here is derived from an EMBL/GenBank/DDBJ whole genome shotgun (WGS) entry which is preliminary data.</text>
</comment>
<gene>
    <name evidence="14" type="ORF">HMN09_00880800</name>
</gene>
<keyword evidence="12" id="KW-0472">Membrane</keyword>
<dbReference type="SUPFAM" id="SSF48264">
    <property type="entry name" value="Cytochrome P450"/>
    <property type="match status" value="1"/>
</dbReference>
<keyword evidence="5 13" id="KW-0349">Heme</keyword>
<dbReference type="InterPro" id="IPR036396">
    <property type="entry name" value="Cyt_P450_sf"/>
</dbReference>
<dbReference type="GO" id="GO:0020037">
    <property type="term" value="F:heme binding"/>
    <property type="evidence" value="ECO:0007669"/>
    <property type="project" value="InterPro"/>
</dbReference>
<dbReference type="InterPro" id="IPR050121">
    <property type="entry name" value="Cytochrome_P450_monoxygenase"/>
</dbReference>
<dbReference type="GO" id="GO:0004497">
    <property type="term" value="F:monooxygenase activity"/>
    <property type="evidence" value="ECO:0007669"/>
    <property type="project" value="UniProtKB-KW"/>
</dbReference>
<keyword evidence="11 14" id="KW-0503">Monooxygenase</keyword>
<name>A0A8H6SPD2_MYCCL</name>
<keyword evidence="7 13" id="KW-0479">Metal-binding</keyword>
<dbReference type="GO" id="GO:0016020">
    <property type="term" value="C:membrane"/>
    <property type="evidence" value="ECO:0007669"/>
    <property type="project" value="UniProtKB-SubCell"/>
</dbReference>
<comment type="cofactor">
    <cofactor evidence="1 13">
        <name>heme</name>
        <dbReference type="ChEBI" id="CHEBI:30413"/>
    </cofactor>
</comment>
<dbReference type="EMBL" id="JACAZE010000012">
    <property type="protein sequence ID" value="KAF7302467.1"/>
    <property type="molecule type" value="Genomic_DNA"/>
</dbReference>